<organism evidence="2 16">
    <name type="scientific">Phytophthora fragariae</name>
    <dbReference type="NCBI Taxonomy" id="53985"/>
    <lineage>
        <taxon>Eukaryota</taxon>
        <taxon>Sar</taxon>
        <taxon>Stramenopiles</taxon>
        <taxon>Oomycota</taxon>
        <taxon>Peronosporomycetes</taxon>
        <taxon>Peronosporales</taxon>
        <taxon>Peronosporaceae</taxon>
        <taxon>Phytophthora</taxon>
    </lineage>
</organism>
<evidence type="ECO:0000313" key="13">
    <source>
        <dbReference type="Proteomes" id="UP000440367"/>
    </source>
</evidence>
<evidence type="ECO:0000313" key="1">
    <source>
        <dbReference type="EMBL" id="KAE8928401.1"/>
    </source>
</evidence>
<evidence type="ECO:0000313" key="7">
    <source>
        <dbReference type="EMBL" id="KAE9199045.1"/>
    </source>
</evidence>
<dbReference type="EMBL" id="QXGA01001596">
    <property type="protein sequence ID" value="KAE9114940.1"/>
    <property type="molecule type" value="Genomic_DNA"/>
</dbReference>
<dbReference type="Proteomes" id="UP000441208">
    <property type="component" value="Unassembled WGS sequence"/>
</dbReference>
<dbReference type="EMBL" id="QXFX01001593">
    <property type="protein sequence ID" value="KAE9087767.1"/>
    <property type="molecule type" value="Genomic_DNA"/>
</dbReference>
<keyword evidence="11" id="KW-1185">Reference proteome</keyword>
<evidence type="ECO:0000313" key="6">
    <source>
        <dbReference type="EMBL" id="KAE9187539.1"/>
    </source>
</evidence>
<dbReference type="Proteomes" id="UP000440732">
    <property type="component" value="Unassembled WGS sequence"/>
</dbReference>
<dbReference type="OrthoDB" id="128946at2759"/>
<dbReference type="EMBL" id="QXFW01002105">
    <property type="protein sequence ID" value="KAE8981998.1"/>
    <property type="molecule type" value="Genomic_DNA"/>
</dbReference>
<protein>
    <recommendedName>
        <fullName evidence="19">MULE transposase domain-containing protein</fullName>
    </recommendedName>
</protein>
<evidence type="ECO:0000313" key="10">
    <source>
        <dbReference type="Proteomes" id="UP000429523"/>
    </source>
</evidence>
<dbReference type="EMBL" id="QXFZ01001646">
    <property type="protein sequence ID" value="KAE9087123.1"/>
    <property type="molecule type" value="Genomic_DNA"/>
</dbReference>
<reference evidence="16 17" key="1">
    <citation type="submission" date="2018-09" db="EMBL/GenBank/DDBJ databases">
        <title>Genomic investigation of the strawberry pathogen Phytophthora fragariae indicates pathogenicity is determined by transcriptional variation in three key races.</title>
        <authorList>
            <person name="Adams T.M."/>
            <person name="Armitage A.D."/>
            <person name="Sobczyk M.K."/>
            <person name="Bates H.J."/>
            <person name="Dunwell J.M."/>
            <person name="Nellist C.F."/>
            <person name="Harrison R.J."/>
        </authorList>
    </citation>
    <scope>NUCLEOTIDE SEQUENCE [LARGE SCALE GENOMIC DNA]</scope>
    <source>
        <strain evidence="9 12">A4</strain>
        <strain evidence="8 13">BC-1</strain>
        <strain evidence="7 17">BC-23</strain>
        <strain evidence="6 11">NOV-27</strain>
        <strain evidence="5 14">NOV-5</strain>
        <strain evidence="3 15">NOV-71</strain>
        <strain evidence="1 10">NOV-9</strain>
        <strain evidence="4 18">ONT-3</strain>
        <strain evidence="2 16">SCRP245</strain>
    </source>
</reference>
<evidence type="ECO:0000313" key="15">
    <source>
        <dbReference type="Proteomes" id="UP000441208"/>
    </source>
</evidence>
<evidence type="ECO:0000313" key="4">
    <source>
        <dbReference type="EMBL" id="KAE9087767.1"/>
    </source>
</evidence>
<dbReference type="EMBL" id="QXGE01001583">
    <property type="protein sequence ID" value="KAE9290722.1"/>
    <property type="molecule type" value="Genomic_DNA"/>
</dbReference>
<dbReference type="Proteomes" id="UP000437068">
    <property type="component" value="Unassembled WGS sequence"/>
</dbReference>
<evidence type="ECO:0008006" key="19">
    <source>
        <dbReference type="Google" id="ProtNLM"/>
    </source>
</evidence>
<name>A0A6A3IMX9_9STRA</name>
<accession>A0A6A3IMX9</accession>
<dbReference type="Proteomes" id="UP000460718">
    <property type="component" value="Unassembled WGS sequence"/>
</dbReference>
<dbReference type="Proteomes" id="UP000476176">
    <property type="component" value="Unassembled WGS sequence"/>
</dbReference>
<dbReference type="Proteomes" id="UP000429523">
    <property type="component" value="Unassembled WGS sequence"/>
</dbReference>
<dbReference type="EMBL" id="QXGF01001685">
    <property type="protein sequence ID" value="KAE8928401.1"/>
    <property type="molecule type" value="Genomic_DNA"/>
</dbReference>
<dbReference type="EMBL" id="QXGD01001689">
    <property type="protein sequence ID" value="KAE9200929.1"/>
    <property type="molecule type" value="Genomic_DNA"/>
</dbReference>
<evidence type="ECO:0000313" key="2">
    <source>
        <dbReference type="EMBL" id="KAE8981998.1"/>
    </source>
</evidence>
<evidence type="ECO:0000313" key="16">
    <source>
        <dbReference type="Proteomes" id="UP000460718"/>
    </source>
</evidence>
<comment type="caution">
    <text evidence="2">The sequence shown here is derived from an EMBL/GenBank/DDBJ whole genome shotgun (WGS) entry which is preliminary data.</text>
</comment>
<dbReference type="Proteomes" id="UP000440367">
    <property type="component" value="Unassembled WGS sequence"/>
</dbReference>
<gene>
    <name evidence="9" type="ORF">PF001_g19492</name>
    <name evidence="8" type="ORF">PF002_g21682</name>
    <name evidence="7" type="ORF">PF004_g19376</name>
    <name evidence="6" type="ORF">PF005_g20412</name>
    <name evidence="5" type="ORF">PF006_g19392</name>
    <name evidence="3" type="ORF">PF007_g20497</name>
    <name evidence="1" type="ORF">PF009_g21456</name>
    <name evidence="4" type="ORF">PF010_g19606</name>
    <name evidence="2" type="ORF">PF011_g21803</name>
</gene>
<sequence>MGDAEDAQYSAFADVFARDSSYTYLMCFFHVLQNVQKKIPFDCRSEVLQVIYDMHFSNSEVEFLRHRDKALMRWRDDPRTQAFSGYFEKQWLNDRYSNRQVYHTLSGYATTNNPVEQYNKVIKRDYTLHTRIKLGMLLRLLRDCCTDESMNQRPCQKTVKATDRLARRARRMVQYNLLFEGNVRTTAPSLLAELQRGAIVNVFSAQNFVGE</sequence>
<dbReference type="EMBL" id="QXGB01001648">
    <property type="protein sequence ID" value="KAE9187539.1"/>
    <property type="molecule type" value="Genomic_DNA"/>
</dbReference>
<dbReference type="Proteomes" id="UP000488956">
    <property type="component" value="Unassembled WGS sequence"/>
</dbReference>
<evidence type="ECO:0000313" key="18">
    <source>
        <dbReference type="Proteomes" id="UP000488956"/>
    </source>
</evidence>
<evidence type="ECO:0000313" key="11">
    <source>
        <dbReference type="Proteomes" id="UP000433483"/>
    </source>
</evidence>
<dbReference type="EMBL" id="QXGC01001632">
    <property type="protein sequence ID" value="KAE9199045.1"/>
    <property type="molecule type" value="Genomic_DNA"/>
</dbReference>
<evidence type="ECO:0000313" key="3">
    <source>
        <dbReference type="EMBL" id="KAE9087123.1"/>
    </source>
</evidence>
<dbReference type="AlphaFoldDB" id="A0A6A3IMX9"/>
<evidence type="ECO:0000313" key="5">
    <source>
        <dbReference type="EMBL" id="KAE9114940.1"/>
    </source>
</evidence>
<proteinExistence type="predicted"/>
<evidence type="ECO:0000313" key="17">
    <source>
        <dbReference type="Proteomes" id="UP000476176"/>
    </source>
</evidence>
<evidence type="ECO:0000313" key="8">
    <source>
        <dbReference type="EMBL" id="KAE9200929.1"/>
    </source>
</evidence>
<evidence type="ECO:0000313" key="14">
    <source>
        <dbReference type="Proteomes" id="UP000440732"/>
    </source>
</evidence>
<dbReference type="Proteomes" id="UP000433483">
    <property type="component" value="Unassembled WGS sequence"/>
</dbReference>
<evidence type="ECO:0000313" key="12">
    <source>
        <dbReference type="Proteomes" id="UP000437068"/>
    </source>
</evidence>
<evidence type="ECO:0000313" key="9">
    <source>
        <dbReference type="EMBL" id="KAE9290722.1"/>
    </source>
</evidence>